<dbReference type="InterPro" id="IPR016181">
    <property type="entry name" value="Acyl_CoA_acyltransferase"/>
</dbReference>
<protein>
    <submittedName>
        <fullName evidence="2">Uncharacterized protein (DUF952 family)/GNAT superfamily N-acetyltransferase</fullName>
    </submittedName>
</protein>
<keyword evidence="3" id="KW-1185">Reference proteome</keyword>
<dbReference type="PROSITE" id="PS51186">
    <property type="entry name" value="GNAT"/>
    <property type="match status" value="1"/>
</dbReference>
<dbReference type="PANTHER" id="PTHR34129">
    <property type="entry name" value="BLR1139 PROTEIN"/>
    <property type="match status" value="1"/>
</dbReference>
<dbReference type="EMBL" id="JAGINU010000001">
    <property type="protein sequence ID" value="MBP2365535.1"/>
    <property type="molecule type" value="Genomic_DNA"/>
</dbReference>
<organism evidence="2 3">
    <name type="scientific">Pseudonocardia parietis</name>
    <dbReference type="NCBI Taxonomy" id="570936"/>
    <lineage>
        <taxon>Bacteria</taxon>
        <taxon>Bacillati</taxon>
        <taxon>Actinomycetota</taxon>
        <taxon>Actinomycetes</taxon>
        <taxon>Pseudonocardiales</taxon>
        <taxon>Pseudonocardiaceae</taxon>
        <taxon>Pseudonocardia</taxon>
    </lineage>
</organism>
<dbReference type="InterPro" id="IPR009297">
    <property type="entry name" value="DUF952"/>
</dbReference>
<dbReference type="Pfam" id="PF06108">
    <property type="entry name" value="DUF952"/>
    <property type="match status" value="1"/>
</dbReference>
<dbReference type="SUPFAM" id="SSF56399">
    <property type="entry name" value="ADP-ribosylation"/>
    <property type="match status" value="1"/>
</dbReference>
<name>A0ABS4VNP1_9PSEU</name>
<dbReference type="Gene3D" id="3.40.630.30">
    <property type="match status" value="1"/>
</dbReference>
<sequence>MSVENILLHLCTPVEWRSFLQVGAVAPPSLDEVGFVHLSTPEQVALPAQRLFAGRTDLVLLVVDPDAVAKAGVEVRWEPGVPGDPESMRFPHAYGAVPAAAVLAVLPYRPGPDGFTAPEVPVPDASFRAAHWEPSLVRRAADAEEPVTGGVAVRTSAYPASRMHNLLLIDRPHLTGADTVAAEADRALTAHGLHPVAQLSGLGADELAVALATAGWRIQQFDDLTAPAGPVAGGIADRVSEVELDVVRPVRAASWAATLPGATPEEIAQLVDREAGDARVVAIHHLAVLDGAAVVGTATLKRDGATAWIDGMETAPAHRGRGHGRALLARARELAAEHGCDLVALGADVADWPRDWYLRAGFTAAGTRFEATGPG</sequence>
<comment type="caution">
    <text evidence="2">The sequence shown here is derived from an EMBL/GenBank/DDBJ whole genome shotgun (WGS) entry which is preliminary data.</text>
</comment>
<reference evidence="2 3" key="1">
    <citation type="submission" date="2021-03" db="EMBL/GenBank/DDBJ databases">
        <title>Sequencing the genomes of 1000 actinobacteria strains.</title>
        <authorList>
            <person name="Klenk H.-P."/>
        </authorList>
    </citation>
    <scope>NUCLEOTIDE SEQUENCE [LARGE SCALE GENOMIC DNA]</scope>
    <source>
        <strain evidence="2 3">DSM 45256</strain>
    </source>
</reference>
<accession>A0ABS4VNP1</accession>
<evidence type="ECO:0000259" key="1">
    <source>
        <dbReference type="PROSITE" id="PS51186"/>
    </source>
</evidence>
<dbReference type="CDD" id="cd04301">
    <property type="entry name" value="NAT_SF"/>
    <property type="match status" value="1"/>
</dbReference>
<dbReference type="Pfam" id="PF00583">
    <property type="entry name" value="Acetyltransf_1"/>
    <property type="match status" value="1"/>
</dbReference>
<evidence type="ECO:0000313" key="3">
    <source>
        <dbReference type="Proteomes" id="UP001519295"/>
    </source>
</evidence>
<evidence type="ECO:0000313" key="2">
    <source>
        <dbReference type="EMBL" id="MBP2365535.1"/>
    </source>
</evidence>
<gene>
    <name evidence="2" type="ORF">JOF36_001231</name>
</gene>
<feature type="domain" description="N-acetyltransferase" evidence="1">
    <location>
        <begin position="234"/>
        <end position="375"/>
    </location>
</feature>
<dbReference type="SUPFAM" id="SSF55729">
    <property type="entry name" value="Acyl-CoA N-acyltransferases (Nat)"/>
    <property type="match status" value="1"/>
</dbReference>
<dbReference type="PANTHER" id="PTHR34129:SF1">
    <property type="entry name" value="DUF952 DOMAIN-CONTAINING PROTEIN"/>
    <property type="match status" value="1"/>
</dbReference>
<proteinExistence type="predicted"/>
<dbReference type="Gene3D" id="3.20.170.20">
    <property type="entry name" value="Protein of unknown function DUF952"/>
    <property type="match status" value="1"/>
</dbReference>
<dbReference type="Proteomes" id="UP001519295">
    <property type="component" value="Unassembled WGS sequence"/>
</dbReference>
<dbReference type="InterPro" id="IPR000182">
    <property type="entry name" value="GNAT_dom"/>
</dbReference>
<dbReference type="RefSeq" id="WP_210025434.1">
    <property type="nucleotide sequence ID" value="NZ_JAGINU010000001.1"/>
</dbReference>